<keyword evidence="3 6" id="KW-0812">Transmembrane</keyword>
<proteinExistence type="predicted"/>
<feature type="transmembrane region" description="Helical" evidence="6">
    <location>
        <begin position="21"/>
        <end position="40"/>
    </location>
</feature>
<feature type="transmembrane region" description="Helical" evidence="6">
    <location>
        <begin position="307"/>
        <end position="326"/>
    </location>
</feature>
<dbReference type="EMBL" id="JAUSTT010000012">
    <property type="protein sequence ID" value="MDQ0176403.1"/>
    <property type="molecule type" value="Genomic_DNA"/>
</dbReference>
<accession>A0ABT9WTF7</accession>
<evidence type="ECO:0000256" key="1">
    <source>
        <dbReference type="ARBA" id="ARBA00004651"/>
    </source>
</evidence>
<evidence type="ECO:0000256" key="2">
    <source>
        <dbReference type="ARBA" id="ARBA00022475"/>
    </source>
</evidence>
<gene>
    <name evidence="8" type="ORF">J2S08_002247</name>
</gene>
<keyword evidence="5 6" id="KW-0472">Membrane</keyword>
<comment type="caution">
    <text evidence="8">The sequence shown here is derived from an EMBL/GenBank/DDBJ whole genome shotgun (WGS) entry which is preliminary data.</text>
</comment>
<evidence type="ECO:0000256" key="3">
    <source>
        <dbReference type="ARBA" id="ARBA00022692"/>
    </source>
</evidence>
<evidence type="ECO:0000256" key="5">
    <source>
        <dbReference type="ARBA" id="ARBA00023136"/>
    </source>
</evidence>
<evidence type="ECO:0000256" key="4">
    <source>
        <dbReference type="ARBA" id="ARBA00022989"/>
    </source>
</evidence>
<feature type="transmembrane region" description="Helical" evidence="6">
    <location>
        <begin position="200"/>
        <end position="219"/>
    </location>
</feature>
<organism evidence="8 9">
    <name type="scientific">Bacillus chungangensis</name>
    <dbReference type="NCBI Taxonomy" id="587633"/>
    <lineage>
        <taxon>Bacteria</taxon>
        <taxon>Bacillati</taxon>
        <taxon>Bacillota</taxon>
        <taxon>Bacilli</taxon>
        <taxon>Bacillales</taxon>
        <taxon>Bacillaceae</taxon>
        <taxon>Bacillus</taxon>
    </lineage>
</organism>
<evidence type="ECO:0000313" key="9">
    <source>
        <dbReference type="Proteomes" id="UP001223586"/>
    </source>
</evidence>
<sequence length="346" mass="38747">MNKIAAFCLFEIKRVFRNRSIYIVMFAMPILFAFIFGTVFRDDYDGEMIKLAIVDRDETQLSKELVKNIENISLFKSEKTLWKAAQKLLADKHVLGVVIINNGYGNNLLENNAPAISFKHGPNFTNEESISAIINHAIAKMKVQVAAAKVWSEETGNDDWMSMYEKIVGEVKSKKSKLTFQGINGESAKPKLSALSQSSAGFSIMFLMIVMISTTGAILEAKNVGVWYRLLSTPTTKIQVLSGYFFSFFLIGFIQFGLLMIMTSLLFKVHWGNMGGILLLASALILCLVGLGLLISSFVKTTEQQSAFGIFVVIPTCMLAGVYWPIEIMPDFMQRLADFIPQTWIY</sequence>
<protein>
    <submittedName>
        <fullName evidence="8">ABC-2 type transport system permease protein</fullName>
    </submittedName>
</protein>
<dbReference type="RefSeq" id="WP_307229530.1">
    <property type="nucleotide sequence ID" value="NZ_JAUSTT010000012.1"/>
</dbReference>
<keyword evidence="4 6" id="KW-1133">Transmembrane helix</keyword>
<name>A0ABT9WTF7_9BACI</name>
<reference evidence="8 9" key="1">
    <citation type="submission" date="2023-07" db="EMBL/GenBank/DDBJ databases">
        <title>Genomic Encyclopedia of Type Strains, Phase IV (KMG-IV): sequencing the most valuable type-strain genomes for metagenomic binning, comparative biology and taxonomic classification.</title>
        <authorList>
            <person name="Goeker M."/>
        </authorList>
    </citation>
    <scope>NUCLEOTIDE SEQUENCE [LARGE SCALE GENOMIC DNA]</scope>
    <source>
        <strain evidence="8 9">DSM 23837</strain>
    </source>
</reference>
<dbReference type="InterPro" id="IPR013525">
    <property type="entry name" value="ABC2_TM"/>
</dbReference>
<feature type="domain" description="ABC-2 type transporter transmembrane" evidence="7">
    <location>
        <begin position="19"/>
        <end position="345"/>
    </location>
</feature>
<evidence type="ECO:0000256" key="6">
    <source>
        <dbReference type="SAM" id="Phobius"/>
    </source>
</evidence>
<keyword evidence="2" id="KW-1003">Cell membrane</keyword>
<dbReference type="Gene3D" id="3.40.1710.10">
    <property type="entry name" value="abc type-2 transporter like domain"/>
    <property type="match status" value="1"/>
</dbReference>
<dbReference type="InterPro" id="IPR051449">
    <property type="entry name" value="ABC-2_transporter_component"/>
</dbReference>
<dbReference type="PANTHER" id="PTHR30294">
    <property type="entry name" value="MEMBRANE COMPONENT OF ABC TRANSPORTER YHHJ-RELATED"/>
    <property type="match status" value="1"/>
</dbReference>
<feature type="transmembrane region" description="Helical" evidence="6">
    <location>
        <begin position="240"/>
        <end position="262"/>
    </location>
</feature>
<feature type="transmembrane region" description="Helical" evidence="6">
    <location>
        <begin position="274"/>
        <end position="295"/>
    </location>
</feature>
<comment type="subcellular location">
    <subcellularLocation>
        <location evidence="1">Cell membrane</location>
        <topology evidence="1">Multi-pass membrane protein</topology>
    </subcellularLocation>
</comment>
<dbReference type="PANTHER" id="PTHR30294:SF45">
    <property type="entry name" value="LINEARMYCIN RESISTANCE PERMEASE PROTEIN LNRN"/>
    <property type="match status" value="1"/>
</dbReference>
<dbReference type="Pfam" id="PF12698">
    <property type="entry name" value="ABC2_membrane_3"/>
    <property type="match status" value="1"/>
</dbReference>
<keyword evidence="9" id="KW-1185">Reference proteome</keyword>
<evidence type="ECO:0000259" key="7">
    <source>
        <dbReference type="Pfam" id="PF12698"/>
    </source>
</evidence>
<dbReference type="Proteomes" id="UP001223586">
    <property type="component" value="Unassembled WGS sequence"/>
</dbReference>
<evidence type="ECO:0000313" key="8">
    <source>
        <dbReference type="EMBL" id="MDQ0176403.1"/>
    </source>
</evidence>